<dbReference type="Proteomes" id="UP000295741">
    <property type="component" value="Unassembled WGS sequence"/>
</dbReference>
<dbReference type="InterPro" id="IPR036583">
    <property type="entry name" value="23S_rRNA_IVS_sf"/>
</dbReference>
<dbReference type="OrthoDB" id="285993at2"/>
<organism evidence="1 2">
    <name type="scientific">Sediminibacterium goheungense</name>
    <dbReference type="NCBI Taxonomy" id="1086393"/>
    <lineage>
        <taxon>Bacteria</taxon>
        <taxon>Pseudomonadati</taxon>
        <taxon>Bacteroidota</taxon>
        <taxon>Chitinophagia</taxon>
        <taxon>Chitinophagales</taxon>
        <taxon>Chitinophagaceae</taxon>
        <taxon>Sediminibacterium</taxon>
    </lineage>
</organism>
<dbReference type="PIRSF" id="PIRSF035652">
    <property type="entry name" value="CHP02436"/>
    <property type="match status" value="1"/>
</dbReference>
<reference evidence="1 2" key="1">
    <citation type="submission" date="2019-03" db="EMBL/GenBank/DDBJ databases">
        <title>Genomic Encyclopedia of Archaeal and Bacterial Type Strains, Phase II (KMG-II): from individual species to whole genera.</title>
        <authorList>
            <person name="Goeker M."/>
        </authorList>
    </citation>
    <scope>NUCLEOTIDE SEQUENCE [LARGE SCALE GENOMIC DNA]</scope>
    <source>
        <strain evidence="1 2">DSM 28323</strain>
    </source>
</reference>
<accession>A0A4R6J3K7</accession>
<dbReference type="InterPro" id="IPR012657">
    <property type="entry name" value="23S_rRNA-intervening_sequence"/>
</dbReference>
<dbReference type="Gene3D" id="1.20.1440.60">
    <property type="entry name" value="23S rRNA-intervening sequence"/>
    <property type="match status" value="1"/>
</dbReference>
<dbReference type="RefSeq" id="WP_133473484.1">
    <property type="nucleotide sequence ID" value="NZ_SNWP01000010.1"/>
</dbReference>
<dbReference type="EMBL" id="SNWP01000010">
    <property type="protein sequence ID" value="TDO28866.1"/>
    <property type="molecule type" value="Genomic_DNA"/>
</dbReference>
<dbReference type="SUPFAM" id="SSF158446">
    <property type="entry name" value="IVS-encoded protein-like"/>
    <property type="match status" value="1"/>
</dbReference>
<proteinExistence type="predicted"/>
<evidence type="ECO:0000313" key="2">
    <source>
        <dbReference type="Proteomes" id="UP000295741"/>
    </source>
</evidence>
<gene>
    <name evidence="1" type="ORF">BC659_0947</name>
</gene>
<name>A0A4R6J3K7_9BACT</name>
<evidence type="ECO:0000313" key="1">
    <source>
        <dbReference type="EMBL" id="TDO28866.1"/>
    </source>
</evidence>
<keyword evidence="2" id="KW-1185">Reference proteome</keyword>
<comment type="caution">
    <text evidence="1">The sequence shown here is derived from an EMBL/GenBank/DDBJ whole genome shotgun (WGS) entry which is preliminary data.</text>
</comment>
<protein>
    <submittedName>
        <fullName evidence="1">Four helix bundle protein</fullName>
    </submittedName>
</protein>
<sequence length="127" mass="14462">METRYKFDLEDRLIQFAVSCIQAAEKLPRTFAGNHLGGQLTRSGSAPALHYGEAQSAESRTDFIHKMKVALKELRETRNCLAIIEKLNWKIPINLSTLRQECSELVFIFLKSIDTAKKNNTRKSSHP</sequence>
<dbReference type="AlphaFoldDB" id="A0A4R6J3K7"/>
<dbReference type="Pfam" id="PF05635">
    <property type="entry name" value="23S_rRNA_IVP"/>
    <property type="match status" value="1"/>
</dbReference>
<dbReference type="NCBIfam" id="TIGR02436">
    <property type="entry name" value="four helix bundle protein"/>
    <property type="match status" value="1"/>
</dbReference>